<dbReference type="EMBL" id="VDUW01000002">
    <property type="protein sequence ID" value="TXL66602.1"/>
    <property type="molecule type" value="Genomic_DNA"/>
</dbReference>
<reference evidence="1 2" key="1">
    <citation type="submission" date="2019-06" db="EMBL/GenBank/DDBJ databases">
        <title>Cerasibacillus sp. nov., isolated from maize field.</title>
        <authorList>
            <person name="Lin S.-Y."/>
            <person name="Tsai C.-F."/>
            <person name="Young C.-C."/>
        </authorList>
    </citation>
    <scope>NUCLEOTIDE SEQUENCE [LARGE SCALE GENOMIC DNA]</scope>
    <source>
        <strain evidence="1 2">CC-CFT480</strain>
    </source>
</reference>
<comment type="caution">
    <text evidence="1">The sequence shown here is derived from an EMBL/GenBank/DDBJ whole genome shotgun (WGS) entry which is preliminary data.</text>
</comment>
<dbReference type="SUPFAM" id="SSF50814">
    <property type="entry name" value="Lipocalins"/>
    <property type="match status" value="1"/>
</dbReference>
<evidence type="ECO:0000313" key="2">
    <source>
        <dbReference type="Proteomes" id="UP000321574"/>
    </source>
</evidence>
<dbReference type="InterPro" id="IPR015231">
    <property type="entry name" value="DUF1934"/>
</dbReference>
<proteinExistence type="predicted"/>
<accession>A0A5C8NZY4</accession>
<dbReference type="Gene3D" id="2.40.128.20">
    <property type="match status" value="1"/>
</dbReference>
<dbReference type="InterPro" id="IPR012674">
    <property type="entry name" value="Calycin"/>
</dbReference>
<name>A0A5C8NZY4_9BACI</name>
<keyword evidence="2" id="KW-1185">Reference proteome</keyword>
<dbReference type="RefSeq" id="WP_147666002.1">
    <property type="nucleotide sequence ID" value="NZ_VDUW01000002.1"/>
</dbReference>
<protein>
    <submittedName>
        <fullName evidence="1">DUF1934 domain-containing protein</fullName>
    </submittedName>
</protein>
<evidence type="ECO:0000313" key="1">
    <source>
        <dbReference type="EMBL" id="TXL66602.1"/>
    </source>
</evidence>
<gene>
    <name evidence="1" type="ORF">FHP05_04240</name>
</gene>
<dbReference type="AlphaFoldDB" id="A0A5C8NZY4"/>
<dbReference type="Proteomes" id="UP000321574">
    <property type="component" value="Unassembled WGS sequence"/>
</dbReference>
<dbReference type="OrthoDB" id="2352933at2"/>
<dbReference type="Pfam" id="PF09148">
    <property type="entry name" value="DUF1934"/>
    <property type="match status" value="1"/>
</dbReference>
<organism evidence="1 2">
    <name type="scientific">Cerasibacillus terrae</name>
    <dbReference type="NCBI Taxonomy" id="2498845"/>
    <lineage>
        <taxon>Bacteria</taxon>
        <taxon>Bacillati</taxon>
        <taxon>Bacillota</taxon>
        <taxon>Bacilli</taxon>
        <taxon>Bacillales</taxon>
        <taxon>Bacillaceae</taxon>
        <taxon>Cerasibacillus</taxon>
    </lineage>
</organism>
<sequence>MGQEIQINLHMTIDDNGQMEYNTIREKGEYFQRDQFDVLSYVESNNEDGPIKNRITIQPERVNIKRSGHVQMNQQFRLHKKTENVFKHPYGTIRMETYTKSIVYKRLENKEDGSLIIEYSVKLNGQEAREHRLELYFEE</sequence>